<comment type="caution">
    <text evidence="4">The sequence shown here is derived from an EMBL/GenBank/DDBJ whole genome shotgun (WGS) entry which is preliminary data.</text>
</comment>
<dbReference type="PANTHER" id="PTHR43877">
    <property type="entry name" value="AMINOALKYLPHOSPHONATE N-ACETYLTRANSFERASE-RELATED-RELATED"/>
    <property type="match status" value="1"/>
</dbReference>
<name>A0ABQ4A0S0_9ACTN</name>
<dbReference type="InterPro" id="IPR016181">
    <property type="entry name" value="Acyl_CoA_acyltransferase"/>
</dbReference>
<dbReference type="PANTHER" id="PTHR43877:SF2">
    <property type="entry name" value="AMINOALKYLPHOSPHONATE N-ACETYLTRANSFERASE-RELATED"/>
    <property type="match status" value="1"/>
</dbReference>
<organism evidence="4 5">
    <name type="scientific">Winogradskya humida</name>
    <dbReference type="NCBI Taxonomy" id="113566"/>
    <lineage>
        <taxon>Bacteria</taxon>
        <taxon>Bacillati</taxon>
        <taxon>Actinomycetota</taxon>
        <taxon>Actinomycetes</taxon>
        <taxon>Micromonosporales</taxon>
        <taxon>Micromonosporaceae</taxon>
        <taxon>Winogradskya</taxon>
    </lineage>
</organism>
<dbReference type="RefSeq" id="WP_203841429.1">
    <property type="nucleotide sequence ID" value="NZ_BAAATV010000017.1"/>
</dbReference>
<evidence type="ECO:0000256" key="1">
    <source>
        <dbReference type="ARBA" id="ARBA00022679"/>
    </source>
</evidence>
<dbReference type="InterPro" id="IPR000182">
    <property type="entry name" value="GNAT_dom"/>
</dbReference>
<proteinExistence type="predicted"/>
<dbReference type="CDD" id="cd04301">
    <property type="entry name" value="NAT_SF"/>
    <property type="match status" value="1"/>
</dbReference>
<dbReference type="Pfam" id="PF13508">
    <property type="entry name" value="Acetyltransf_7"/>
    <property type="match status" value="1"/>
</dbReference>
<evidence type="ECO:0000313" key="4">
    <source>
        <dbReference type="EMBL" id="GIE24423.1"/>
    </source>
</evidence>
<dbReference type="SUPFAM" id="SSF55729">
    <property type="entry name" value="Acyl-CoA N-acyltransferases (Nat)"/>
    <property type="match status" value="1"/>
</dbReference>
<evidence type="ECO:0000313" key="5">
    <source>
        <dbReference type="Proteomes" id="UP000603200"/>
    </source>
</evidence>
<protein>
    <recommendedName>
        <fullName evidence="3">N-acetyltransferase domain-containing protein</fullName>
    </recommendedName>
</protein>
<keyword evidence="1" id="KW-0808">Transferase</keyword>
<evidence type="ECO:0000256" key="2">
    <source>
        <dbReference type="ARBA" id="ARBA00023315"/>
    </source>
</evidence>
<feature type="domain" description="N-acetyltransferase" evidence="3">
    <location>
        <begin position="1"/>
        <end position="132"/>
    </location>
</feature>
<dbReference type="Proteomes" id="UP000603200">
    <property type="component" value="Unassembled WGS sequence"/>
</dbReference>
<dbReference type="Gene3D" id="3.40.630.30">
    <property type="match status" value="1"/>
</dbReference>
<accession>A0ABQ4A0S0</accession>
<reference evidence="4 5" key="1">
    <citation type="submission" date="2021-01" db="EMBL/GenBank/DDBJ databases">
        <title>Whole genome shotgun sequence of Actinoplanes humidus NBRC 14915.</title>
        <authorList>
            <person name="Komaki H."/>
            <person name="Tamura T."/>
        </authorList>
    </citation>
    <scope>NUCLEOTIDE SEQUENCE [LARGE SCALE GENOMIC DNA]</scope>
    <source>
        <strain evidence="4 5">NBRC 14915</strain>
    </source>
</reference>
<dbReference type="PROSITE" id="PS51186">
    <property type="entry name" value="GNAT"/>
    <property type="match status" value="1"/>
</dbReference>
<sequence>MLIESRAFPDPELAALLLSQQQELGQVENNRDDIAYLVVVVRGRVVACGGWQAMEPGAALLKRIFVRPAFRGRGIAGQLVVALEEEALAVDRPLLRMEGCVHHPAMIALYRSAGYSQTATYGERIWFEKSLLAHVGYR</sequence>
<gene>
    <name evidence="4" type="ORF">Ahu01nite_075250</name>
</gene>
<keyword evidence="5" id="KW-1185">Reference proteome</keyword>
<evidence type="ECO:0000259" key="3">
    <source>
        <dbReference type="PROSITE" id="PS51186"/>
    </source>
</evidence>
<dbReference type="EMBL" id="BOMN01000108">
    <property type="protein sequence ID" value="GIE24423.1"/>
    <property type="molecule type" value="Genomic_DNA"/>
</dbReference>
<dbReference type="InterPro" id="IPR050832">
    <property type="entry name" value="Bact_Acetyltransf"/>
</dbReference>
<keyword evidence="2" id="KW-0012">Acyltransferase</keyword>